<gene>
    <name evidence="2" type="ORF">OTU49_006241</name>
</gene>
<keyword evidence="3" id="KW-1185">Reference proteome</keyword>
<accession>A0AAW0X1Z4</accession>
<protein>
    <submittedName>
        <fullName evidence="2">Uncharacterized protein</fullName>
    </submittedName>
</protein>
<feature type="compositionally biased region" description="Polar residues" evidence="1">
    <location>
        <begin position="170"/>
        <end position="184"/>
    </location>
</feature>
<evidence type="ECO:0000313" key="3">
    <source>
        <dbReference type="Proteomes" id="UP001445076"/>
    </source>
</evidence>
<feature type="compositionally biased region" description="Low complexity" evidence="1">
    <location>
        <begin position="141"/>
        <end position="151"/>
    </location>
</feature>
<sequence length="184" mass="20257">MQMEEKFKKQFPTRKELEIVSSTRRWKKMDSAAKTIQMAWRAFLKYRRELEKKNLLLEEAQTQTSSPGGSSIRSGFKKVSNLLQVVPMPMSVPRRRSVTVLQVDGGGSSSRRASRASVNEVSTSPRGSLFFFPISRRASRASATSATSGASNPSLVSVQIHQVADHDSPHASQGSTEALNTEAS</sequence>
<dbReference type="EMBL" id="JARKIK010000052">
    <property type="protein sequence ID" value="KAK8733908.1"/>
    <property type="molecule type" value="Genomic_DNA"/>
</dbReference>
<organism evidence="2 3">
    <name type="scientific">Cherax quadricarinatus</name>
    <name type="common">Australian red claw crayfish</name>
    <dbReference type="NCBI Taxonomy" id="27406"/>
    <lineage>
        <taxon>Eukaryota</taxon>
        <taxon>Metazoa</taxon>
        <taxon>Ecdysozoa</taxon>
        <taxon>Arthropoda</taxon>
        <taxon>Crustacea</taxon>
        <taxon>Multicrustacea</taxon>
        <taxon>Malacostraca</taxon>
        <taxon>Eumalacostraca</taxon>
        <taxon>Eucarida</taxon>
        <taxon>Decapoda</taxon>
        <taxon>Pleocyemata</taxon>
        <taxon>Astacidea</taxon>
        <taxon>Parastacoidea</taxon>
        <taxon>Parastacidae</taxon>
        <taxon>Cherax</taxon>
    </lineage>
</organism>
<comment type="caution">
    <text evidence="2">The sequence shown here is derived from an EMBL/GenBank/DDBJ whole genome shotgun (WGS) entry which is preliminary data.</text>
</comment>
<dbReference type="Proteomes" id="UP001445076">
    <property type="component" value="Unassembled WGS sequence"/>
</dbReference>
<evidence type="ECO:0000256" key="1">
    <source>
        <dbReference type="SAM" id="MobiDB-lite"/>
    </source>
</evidence>
<proteinExistence type="predicted"/>
<reference evidence="2 3" key="1">
    <citation type="journal article" date="2024" name="BMC Genomics">
        <title>Genome assembly of redclaw crayfish (Cherax quadricarinatus) provides insights into its immune adaptation and hypoxia tolerance.</title>
        <authorList>
            <person name="Liu Z."/>
            <person name="Zheng J."/>
            <person name="Li H."/>
            <person name="Fang K."/>
            <person name="Wang S."/>
            <person name="He J."/>
            <person name="Zhou D."/>
            <person name="Weng S."/>
            <person name="Chi M."/>
            <person name="Gu Z."/>
            <person name="He J."/>
            <person name="Li F."/>
            <person name="Wang M."/>
        </authorList>
    </citation>
    <scope>NUCLEOTIDE SEQUENCE [LARGE SCALE GENOMIC DNA]</scope>
    <source>
        <strain evidence="2">ZL_2023a</strain>
    </source>
</reference>
<dbReference type="CDD" id="cd23767">
    <property type="entry name" value="IQCD"/>
    <property type="match status" value="1"/>
</dbReference>
<name>A0AAW0X1Z4_CHEQU</name>
<dbReference type="AlphaFoldDB" id="A0AAW0X1Z4"/>
<evidence type="ECO:0000313" key="2">
    <source>
        <dbReference type="EMBL" id="KAK8733908.1"/>
    </source>
</evidence>
<feature type="region of interest" description="Disordered" evidence="1">
    <location>
        <begin position="141"/>
        <end position="184"/>
    </location>
</feature>